<evidence type="ECO:0000256" key="1">
    <source>
        <dbReference type="SAM" id="MobiDB-lite"/>
    </source>
</evidence>
<dbReference type="EMBL" id="CP144541">
    <property type="protein sequence ID" value="WVW78136.1"/>
    <property type="molecule type" value="Genomic_DNA"/>
</dbReference>
<keyword evidence="4" id="KW-1185">Reference proteome</keyword>
<sequence>MTIKPSLDDLNIKNLKSVKIDPSLETFCVVHPESDLETIALRVNPTLPDNYHTIVPGIPTIDGQTWSSKDGDQTFSNYSYNPTEALPITQLPDKFVDLYNQLVDDPATCQSYAEALAGNGQSNVSLYLEGGAIAIEGALLEISTFIRSTLTKFHKIQESAFRDFHKGGVQAIKGSTRLTKSDQADLGRLFSDAMTAGYDSHRLWAASSLYQLAHDAENDQKQQKKWKQKQKDYQKKHRHLFPEITNGTDTDPGPSKSSNDQQGRGVMKMVRQLEDKVKDFWGPEQPVPQKIDQWKWLVNQERSSIGYNLDEHQELPKMDEPGTESSPISSVASDAPDRSLDQYARASRAGTDGLPGYRRPKQFSATMNTTANLGRVIEDEEIRQDLSENVIFR</sequence>
<dbReference type="VEuPathDB" id="FungiDB:I302_03459"/>
<gene>
    <name evidence="2" type="ORF">I302_03459</name>
    <name evidence="3" type="ORF">I302_100087</name>
</gene>
<evidence type="ECO:0000313" key="2">
    <source>
        <dbReference type="EMBL" id="OCF25786.1"/>
    </source>
</evidence>
<reference evidence="2" key="3">
    <citation type="submission" date="2014-01" db="EMBL/GenBank/DDBJ databases">
        <title>Evolution of pathogenesis and genome organization in the Tremellales.</title>
        <authorList>
            <person name="Cuomo C."/>
            <person name="Litvintseva A."/>
            <person name="Heitman J."/>
            <person name="Chen Y."/>
            <person name="Sun S."/>
            <person name="Springer D."/>
            <person name="Dromer F."/>
            <person name="Young S."/>
            <person name="Zeng Q."/>
            <person name="Chapman S."/>
            <person name="Gujja S."/>
            <person name="Saif S."/>
            <person name="Birren B."/>
        </authorList>
    </citation>
    <scope>NUCLEOTIDE SEQUENCE</scope>
    <source>
        <strain evidence="2">CBS 10118</strain>
    </source>
</reference>
<dbReference type="EMBL" id="KI894020">
    <property type="protein sequence ID" value="OCF25786.1"/>
    <property type="molecule type" value="Genomic_DNA"/>
</dbReference>
<dbReference type="AlphaFoldDB" id="A0A1B9G439"/>
<name>A0A1B9G439_9TREE</name>
<reference evidence="3" key="4">
    <citation type="submission" date="2024-02" db="EMBL/GenBank/DDBJ databases">
        <title>Comparative genomics of Cryptococcus and Kwoniella reveals pathogenesis evolution and contrasting modes of karyotype evolution via chromosome fusion or intercentromeric recombination.</title>
        <authorList>
            <person name="Coelho M.A."/>
            <person name="David-Palma M."/>
            <person name="Shea T."/>
            <person name="Bowers K."/>
            <person name="McGinley-Smith S."/>
            <person name="Mohammad A.W."/>
            <person name="Gnirke A."/>
            <person name="Yurkov A.M."/>
            <person name="Nowrousian M."/>
            <person name="Sun S."/>
            <person name="Cuomo C.A."/>
            <person name="Heitman J."/>
        </authorList>
    </citation>
    <scope>NUCLEOTIDE SEQUENCE</scope>
    <source>
        <strain evidence="3">CBS 10118</strain>
    </source>
</reference>
<feature type="region of interest" description="Disordered" evidence="1">
    <location>
        <begin position="220"/>
        <end position="265"/>
    </location>
</feature>
<dbReference type="RefSeq" id="XP_019046856.1">
    <property type="nucleotide sequence ID" value="XM_019190108.1"/>
</dbReference>
<protein>
    <submittedName>
        <fullName evidence="2">Uncharacterized protein</fullName>
    </submittedName>
</protein>
<evidence type="ECO:0000313" key="4">
    <source>
        <dbReference type="Proteomes" id="UP000092730"/>
    </source>
</evidence>
<proteinExistence type="predicted"/>
<feature type="compositionally biased region" description="Polar residues" evidence="1">
    <location>
        <begin position="323"/>
        <end position="332"/>
    </location>
</feature>
<reference evidence="3" key="2">
    <citation type="submission" date="2013-07" db="EMBL/GenBank/DDBJ databases">
        <authorList>
            <consortium name="The Broad Institute Genome Sequencing Platform"/>
            <person name="Cuomo C."/>
            <person name="Litvintseva A."/>
            <person name="Chen Y."/>
            <person name="Heitman J."/>
            <person name="Sun S."/>
            <person name="Springer D."/>
            <person name="Dromer F."/>
            <person name="Young S.K."/>
            <person name="Zeng Q."/>
            <person name="Gargeya S."/>
            <person name="Fitzgerald M."/>
            <person name="Abouelleil A."/>
            <person name="Alvarado L."/>
            <person name="Berlin A.M."/>
            <person name="Chapman S.B."/>
            <person name="Dewar J."/>
            <person name="Goldberg J."/>
            <person name="Griggs A."/>
            <person name="Gujja S."/>
            <person name="Hansen M."/>
            <person name="Howarth C."/>
            <person name="Imamovic A."/>
            <person name="Larimer J."/>
            <person name="McCowan C."/>
            <person name="Murphy C."/>
            <person name="Pearson M."/>
            <person name="Priest M."/>
            <person name="Roberts A."/>
            <person name="Saif S."/>
            <person name="Shea T."/>
            <person name="Sykes S."/>
            <person name="Wortman J."/>
            <person name="Nusbaum C."/>
            <person name="Birren B."/>
        </authorList>
    </citation>
    <scope>NUCLEOTIDE SEQUENCE</scope>
    <source>
        <strain evidence="3">CBS 10118</strain>
    </source>
</reference>
<accession>A0A1B9G439</accession>
<feature type="compositionally biased region" description="Basic residues" evidence="1">
    <location>
        <begin position="223"/>
        <end position="239"/>
    </location>
</feature>
<feature type="compositionally biased region" description="Polar residues" evidence="1">
    <location>
        <begin position="245"/>
        <end position="262"/>
    </location>
</feature>
<evidence type="ECO:0000313" key="3">
    <source>
        <dbReference type="EMBL" id="WVW78136.1"/>
    </source>
</evidence>
<feature type="region of interest" description="Disordered" evidence="1">
    <location>
        <begin position="315"/>
        <end position="338"/>
    </location>
</feature>
<reference evidence="2" key="1">
    <citation type="submission" date="2013-07" db="EMBL/GenBank/DDBJ databases">
        <title>The Genome Sequence of Cryptococcus bestiolae CBS10118.</title>
        <authorList>
            <consortium name="The Broad Institute Genome Sequencing Platform"/>
            <person name="Cuomo C."/>
            <person name="Litvintseva A."/>
            <person name="Chen Y."/>
            <person name="Heitman J."/>
            <person name="Sun S."/>
            <person name="Springer D."/>
            <person name="Dromer F."/>
            <person name="Young S.K."/>
            <person name="Zeng Q."/>
            <person name="Gargeya S."/>
            <person name="Fitzgerald M."/>
            <person name="Abouelleil A."/>
            <person name="Alvarado L."/>
            <person name="Berlin A.M."/>
            <person name="Chapman S.B."/>
            <person name="Dewar J."/>
            <person name="Goldberg J."/>
            <person name="Griggs A."/>
            <person name="Gujja S."/>
            <person name="Hansen M."/>
            <person name="Howarth C."/>
            <person name="Imamovic A."/>
            <person name="Larimer J."/>
            <person name="McCowan C."/>
            <person name="Murphy C."/>
            <person name="Pearson M."/>
            <person name="Priest M."/>
            <person name="Roberts A."/>
            <person name="Saif S."/>
            <person name="Shea T."/>
            <person name="Sykes S."/>
            <person name="Wortman J."/>
            <person name="Nusbaum C."/>
            <person name="Birren B."/>
        </authorList>
    </citation>
    <scope>NUCLEOTIDE SEQUENCE [LARGE SCALE GENOMIC DNA]</scope>
    <source>
        <strain evidence="2">CBS 10118</strain>
    </source>
</reference>
<dbReference type="GeneID" id="30207858"/>
<dbReference type="Proteomes" id="UP000092730">
    <property type="component" value="Chromosome 1"/>
</dbReference>
<dbReference type="KEGG" id="kbi:30207858"/>
<organism evidence="2">
    <name type="scientific">Kwoniella bestiolae CBS 10118</name>
    <dbReference type="NCBI Taxonomy" id="1296100"/>
    <lineage>
        <taxon>Eukaryota</taxon>
        <taxon>Fungi</taxon>
        <taxon>Dikarya</taxon>
        <taxon>Basidiomycota</taxon>
        <taxon>Agaricomycotina</taxon>
        <taxon>Tremellomycetes</taxon>
        <taxon>Tremellales</taxon>
        <taxon>Cryptococcaceae</taxon>
        <taxon>Kwoniella</taxon>
    </lineage>
</organism>